<evidence type="ECO:0008006" key="3">
    <source>
        <dbReference type="Google" id="ProtNLM"/>
    </source>
</evidence>
<evidence type="ECO:0000313" key="2">
    <source>
        <dbReference type="Proteomes" id="UP000614996"/>
    </source>
</evidence>
<dbReference type="AlphaFoldDB" id="A0A8J4EIU6"/>
<gene>
    <name evidence="1" type="ORF">NUM_16910</name>
</gene>
<dbReference type="SUPFAM" id="SSF55469">
    <property type="entry name" value="FMN-dependent nitroreductase-like"/>
    <property type="match status" value="1"/>
</dbReference>
<reference evidence="2" key="1">
    <citation type="journal article" date="2021" name="Int. J. Syst. Evol. Microbiol.">
        <title>Actinocatenispora comari sp. nov., an endophytic actinomycete isolated from aerial parts of Comarum salesowianum.</title>
        <authorList>
            <person name="Oyunbileg N."/>
            <person name="Iizaka Y."/>
            <person name="Hamada M."/>
            <person name="Davaapurev B.O."/>
            <person name="Fukumoto A."/>
            <person name="Tsetseg B."/>
            <person name="Kato F."/>
            <person name="Tamura T."/>
            <person name="Batkhuu J."/>
            <person name="Anzai Y."/>
        </authorList>
    </citation>
    <scope>NUCLEOTIDE SEQUENCE [LARGE SCALE GENOMIC DNA]</scope>
    <source>
        <strain evidence="2">NUM-2625</strain>
    </source>
</reference>
<accession>A0A8J4EIU6</accession>
<comment type="caution">
    <text evidence="1">The sequence shown here is derived from an EMBL/GenBank/DDBJ whole genome shotgun (WGS) entry which is preliminary data.</text>
</comment>
<dbReference type="InterPro" id="IPR000415">
    <property type="entry name" value="Nitroreductase-like"/>
</dbReference>
<sequence length="494" mass="52218">MDLSDELAFVSRPAEVHRNAAVDLRFLRDGSLVVVGSTSSARLTGARDELEGLVEVWSTLHGGTSRSVSDRLGMSEPDADHALGILWQAGALAATAQGATPAERFWLARDPAGDGRRPVCRVVTNDAVVRDVATDCLERSGFTVGADNADVALWLGGELDEPDGGPVLLASAHESSARIGPVFDDSPMSPCFRCFRALAKDLGASPRAASRRSWQVTVALAVQRLTSLVLHYQAGHVKNTVTEVSLAQGTRSVHATVDPDCRQCLERMGCAGTGADDEVVRYELGTYELGTEAGDAMPVGEPMPRYRPALGYRQEALDSAPAGTPLHRARLVGRAATGANPSEPHRRLTPSGGDLRSCDAFYILPAGGTGGSVTVGLCPPDAAAEVHEREVACPEPSIKGLLDGADAALVLVADLRRNARKYGSFGIKLALLETGCALANAAARAAALGWHVEAREGVHSSVELRALLGLTSPHEFITCVARMRTDRGRREVET</sequence>
<proteinExistence type="predicted"/>
<protein>
    <recommendedName>
        <fullName evidence="3">SagB/ThcOx family dehydrogenase</fullName>
    </recommendedName>
</protein>
<evidence type="ECO:0000313" key="1">
    <source>
        <dbReference type="EMBL" id="GIL26437.1"/>
    </source>
</evidence>
<dbReference type="EMBL" id="BOPO01000023">
    <property type="protein sequence ID" value="GIL26437.1"/>
    <property type="molecule type" value="Genomic_DNA"/>
</dbReference>
<organism evidence="1 2">
    <name type="scientific">Actinocatenispora comari</name>
    <dbReference type="NCBI Taxonomy" id="2807577"/>
    <lineage>
        <taxon>Bacteria</taxon>
        <taxon>Bacillati</taxon>
        <taxon>Actinomycetota</taxon>
        <taxon>Actinomycetes</taxon>
        <taxon>Micromonosporales</taxon>
        <taxon>Micromonosporaceae</taxon>
        <taxon>Actinocatenispora</taxon>
    </lineage>
</organism>
<dbReference type="Gene3D" id="3.40.109.10">
    <property type="entry name" value="NADH Oxidase"/>
    <property type="match status" value="1"/>
</dbReference>
<dbReference type="GO" id="GO:0016491">
    <property type="term" value="F:oxidoreductase activity"/>
    <property type="evidence" value="ECO:0007669"/>
    <property type="project" value="InterPro"/>
</dbReference>
<keyword evidence="2" id="KW-1185">Reference proteome</keyword>
<dbReference type="Proteomes" id="UP000614996">
    <property type="component" value="Unassembled WGS sequence"/>
</dbReference>
<name>A0A8J4EIU6_9ACTN</name>